<reference evidence="1 2" key="1">
    <citation type="journal article" date="2019" name="Int. J. Syst. Evol. Microbiol.">
        <title>The Global Catalogue of Microorganisms (GCM) 10K type strain sequencing project: providing services to taxonomists for standard genome sequencing and annotation.</title>
        <authorList>
            <consortium name="The Broad Institute Genomics Platform"/>
            <consortium name="The Broad Institute Genome Sequencing Center for Infectious Disease"/>
            <person name="Wu L."/>
            <person name="Ma J."/>
        </authorList>
    </citation>
    <scope>NUCLEOTIDE SEQUENCE [LARGE SCALE GENOMIC DNA]</scope>
    <source>
        <strain evidence="1 2">PSR21</strain>
    </source>
</reference>
<comment type="caution">
    <text evidence="1">The sequence shown here is derived from an EMBL/GenBank/DDBJ whole genome shotgun (WGS) entry which is preliminary data.</text>
</comment>
<evidence type="ECO:0000313" key="2">
    <source>
        <dbReference type="Proteomes" id="UP001596547"/>
    </source>
</evidence>
<dbReference type="AlphaFoldDB" id="A0ABD6A4Z7"/>
<organism evidence="1 2">
    <name type="scientific">Halomarina halobia</name>
    <dbReference type="NCBI Taxonomy" id="3033386"/>
    <lineage>
        <taxon>Archaea</taxon>
        <taxon>Methanobacteriati</taxon>
        <taxon>Methanobacteriota</taxon>
        <taxon>Stenosarchaea group</taxon>
        <taxon>Halobacteria</taxon>
        <taxon>Halobacteriales</taxon>
        <taxon>Natronomonadaceae</taxon>
        <taxon>Halomarina</taxon>
    </lineage>
</organism>
<gene>
    <name evidence="1" type="ORF">ACFQPE_00960</name>
</gene>
<name>A0ABD6A4Z7_9EURY</name>
<dbReference type="RefSeq" id="WP_276304769.1">
    <property type="nucleotide sequence ID" value="NZ_CP119992.1"/>
</dbReference>
<evidence type="ECO:0000313" key="1">
    <source>
        <dbReference type="EMBL" id="MFC7315367.1"/>
    </source>
</evidence>
<dbReference type="GeneID" id="79314329"/>
<dbReference type="Proteomes" id="UP001596547">
    <property type="component" value="Unassembled WGS sequence"/>
</dbReference>
<proteinExistence type="predicted"/>
<protein>
    <submittedName>
        <fullName evidence="1">Uncharacterized protein</fullName>
    </submittedName>
</protein>
<sequence>MHVTTLTDGTLYRFDEGGEYAVFEGCGFYTDGGFALDRGEVVQTSGRGVDLLRPWRLARLRDRREAEPGSYDRLDDVALTVYESHRRASVLAEGAFVRSRFVEANFDGAATAAVASPATDELFDVQYYDGARDLAAFDDSLLSPPLLDTDENVEGFVARNVETGLASFLPADELTARLGDDLVGCAAVLGTGRRL</sequence>
<dbReference type="EMBL" id="JBHTBF010000001">
    <property type="protein sequence ID" value="MFC7315367.1"/>
    <property type="molecule type" value="Genomic_DNA"/>
</dbReference>
<keyword evidence="2" id="KW-1185">Reference proteome</keyword>
<accession>A0ABD6A4Z7</accession>